<dbReference type="PANTHER" id="PTHR30404">
    <property type="entry name" value="N-ACETYLMURAMOYL-L-ALANINE AMIDASE"/>
    <property type="match status" value="1"/>
</dbReference>
<dbReference type="SMART" id="SM00646">
    <property type="entry name" value="Ami_3"/>
    <property type="match status" value="1"/>
</dbReference>
<dbReference type="EMBL" id="JAPOHA010000006">
    <property type="protein sequence ID" value="MCY1714139.1"/>
    <property type="molecule type" value="Genomic_DNA"/>
</dbReference>
<dbReference type="Proteomes" id="UP001082703">
    <property type="component" value="Unassembled WGS sequence"/>
</dbReference>
<dbReference type="PANTHER" id="PTHR30404:SF0">
    <property type="entry name" value="N-ACETYLMURAMOYL-L-ALANINE AMIDASE AMIC"/>
    <property type="match status" value="1"/>
</dbReference>
<name>A0ABT4BTA8_9FIRM</name>
<organism evidence="3 4">
    <name type="scientific">Caproiciproducens galactitolivorans</name>
    <dbReference type="NCBI Taxonomy" id="642589"/>
    <lineage>
        <taxon>Bacteria</taxon>
        <taxon>Bacillati</taxon>
        <taxon>Bacillota</taxon>
        <taxon>Clostridia</taxon>
        <taxon>Eubacteriales</taxon>
        <taxon>Acutalibacteraceae</taxon>
        <taxon>Caproiciproducens</taxon>
    </lineage>
</organism>
<evidence type="ECO:0000259" key="2">
    <source>
        <dbReference type="SMART" id="SM00646"/>
    </source>
</evidence>
<dbReference type="GO" id="GO:0008745">
    <property type="term" value="F:N-acetylmuramoyl-L-alanine amidase activity"/>
    <property type="evidence" value="ECO:0007669"/>
    <property type="project" value="UniProtKB-EC"/>
</dbReference>
<reference evidence="3 4" key="1">
    <citation type="submission" date="2022-11" db="EMBL/GenBank/DDBJ databases">
        <authorList>
            <person name="Caiyu Z."/>
        </authorList>
    </citation>
    <scope>NUCLEOTIDE SEQUENCE [LARGE SCALE GENOMIC DNA]</scope>
    <source>
        <strain evidence="3 4">YR-4</strain>
    </source>
</reference>
<dbReference type="Pfam" id="PF01520">
    <property type="entry name" value="Amidase_3"/>
    <property type="match status" value="1"/>
</dbReference>
<feature type="domain" description="MurNAc-LAA" evidence="2">
    <location>
        <begin position="124"/>
        <end position="233"/>
    </location>
</feature>
<dbReference type="RefSeq" id="WP_268058187.1">
    <property type="nucleotide sequence ID" value="NZ_JAPOHA010000006.1"/>
</dbReference>
<evidence type="ECO:0000313" key="3">
    <source>
        <dbReference type="EMBL" id="MCY1714139.1"/>
    </source>
</evidence>
<gene>
    <name evidence="3" type="ORF">OUY18_07725</name>
</gene>
<dbReference type="InterPro" id="IPR002508">
    <property type="entry name" value="MurNAc-LAA_cat"/>
</dbReference>
<sequence length="245" mass="26935">MKKEKRIGFSVLMLLIGCLFSGAVNFTPLCLSASGSGGAAKASGTYHSSIAPRAKAGKAFKVYLSPSCQTWNPYCDGSGNEEYHMRQIAAAMQPYLKQYGIESVLAAPQTGTYRTQKATITARAKQASDTNCDLYLSIHSNARDGGPKTNGTLILYPSNGSQSLRFAQILQSNFLYPDNNAVDFNTKDELWEMYMPKMPHCLIETAYHDNVQDVQWIQNNTDKIAKNLAYCVALYANVPTDAVQM</sequence>
<proteinExistence type="predicted"/>
<dbReference type="EC" id="3.5.1.28" evidence="3"/>
<dbReference type="InterPro" id="IPR050695">
    <property type="entry name" value="N-acetylmuramoyl_amidase_3"/>
</dbReference>
<dbReference type="PROSITE" id="PS51257">
    <property type="entry name" value="PROKAR_LIPOPROTEIN"/>
    <property type="match status" value="1"/>
</dbReference>
<evidence type="ECO:0000256" key="1">
    <source>
        <dbReference type="ARBA" id="ARBA00022801"/>
    </source>
</evidence>
<accession>A0ABT4BTA8</accession>
<keyword evidence="1 3" id="KW-0378">Hydrolase</keyword>
<dbReference type="CDD" id="cd02696">
    <property type="entry name" value="MurNAc-LAA"/>
    <property type="match status" value="1"/>
</dbReference>
<dbReference type="SUPFAM" id="SSF53187">
    <property type="entry name" value="Zn-dependent exopeptidases"/>
    <property type="match status" value="1"/>
</dbReference>
<dbReference type="Gene3D" id="3.40.630.40">
    <property type="entry name" value="Zn-dependent exopeptidases"/>
    <property type="match status" value="1"/>
</dbReference>
<protein>
    <submittedName>
        <fullName evidence="3">N-acetylmuramoyl-L-alanine amidase</fullName>
        <ecNumber evidence="3">3.5.1.28</ecNumber>
    </submittedName>
</protein>
<keyword evidence="4" id="KW-1185">Reference proteome</keyword>
<evidence type="ECO:0000313" key="4">
    <source>
        <dbReference type="Proteomes" id="UP001082703"/>
    </source>
</evidence>
<comment type="caution">
    <text evidence="3">The sequence shown here is derived from an EMBL/GenBank/DDBJ whole genome shotgun (WGS) entry which is preliminary data.</text>
</comment>